<proteinExistence type="predicted"/>
<dbReference type="Proteomes" id="UP000316560">
    <property type="component" value="Unassembled WGS sequence"/>
</dbReference>
<reference evidence="1 2" key="1">
    <citation type="submission" date="2019-06" db="EMBL/GenBank/DDBJ databases">
        <title>Sequencing the genomes of 1000 actinobacteria strains.</title>
        <authorList>
            <person name="Klenk H.-P."/>
        </authorList>
    </citation>
    <scope>NUCLEOTIDE SEQUENCE [LARGE SCALE GENOMIC DNA]</scope>
    <source>
        <strain evidence="1 2">DSM 21947</strain>
    </source>
</reference>
<gene>
    <name evidence="1" type="ORF">FB472_1851</name>
</gene>
<evidence type="ECO:0000313" key="2">
    <source>
        <dbReference type="Proteomes" id="UP000316560"/>
    </source>
</evidence>
<sequence length="131" mass="14707">MYARCNTQIIPYCVPKSSSHDREIKEAPIPQVRQPVAVLNAQMGPKRRRRPIRIHHFLIAPSHARDLGEPVPQVDTVAELAKLLGMTIGQLEWCTDTSIRAGIDLEETTRVLRAILGIPTEQRIKVTVKPS</sequence>
<dbReference type="EMBL" id="VFRA01000001">
    <property type="protein sequence ID" value="TQO20231.1"/>
    <property type="molecule type" value="Genomic_DNA"/>
</dbReference>
<accession>A0A8H2K9P5</accession>
<dbReference type="AlphaFoldDB" id="A0A8H2K9P5"/>
<evidence type="ECO:0000313" key="1">
    <source>
        <dbReference type="EMBL" id="TQO20231.1"/>
    </source>
</evidence>
<organism evidence="1 2">
    <name type="scientific">Rhodoglobus vestalii</name>
    <dbReference type="NCBI Taxonomy" id="193384"/>
    <lineage>
        <taxon>Bacteria</taxon>
        <taxon>Bacillati</taxon>
        <taxon>Actinomycetota</taxon>
        <taxon>Actinomycetes</taxon>
        <taxon>Micrococcales</taxon>
        <taxon>Microbacteriaceae</taxon>
        <taxon>Rhodoglobus</taxon>
    </lineage>
</organism>
<protein>
    <submittedName>
        <fullName evidence="1">Uncharacterized protein</fullName>
    </submittedName>
</protein>
<keyword evidence="2" id="KW-1185">Reference proteome</keyword>
<name>A0A8H2K9P5_9MICO</name>
<comment type="caution">
    <text evidence="1">The sequence shown here is derived from an EMBL/GenBank/DDBJ whole genome shotgun (WGS) entry which is preliminary data.</text>
</comment>